<dbReference type="Pfam" id="PF03372">
    <property type="entry name" value="Exo_endo_phos"/>
    <property type="match status" value="1"/>
</dbReference>
<evidence type="ECO:0000256" key="2">
    <source>
        <dbReference type="ARBA" id="ARBA00022723"/>
    </source>
</evidence>
<dbReference type="GO" id="GO:0003906">
    <property type="term" value="F:DNA-(apurinic or apyrimidinic site) endonuclease activity"/>
    <property type="evidence" value="ECO:0007669"/>
    <property type="project" value="TreeGrafter"/>
</dbReference>
<feature type="binding site" evidence="6">
    <location>
        <position position="80"/>
    </location>
    <ligand>
        <name>Mg(2+)</name>
        <dbReference type="ChEBI" id="CHEBI:18420"/>
        <label>1</label>
    </ligand>
</feature>
<dbReference type="CDD" id="cd09076">
    <property type="entry name" value="L1-EN"/>
    <property type="match status" value="1"/>
</dbReference>
<dbReference type="OrthoDB" id="7474049at2759"/>
<dbReference type="InterPro" id="IPR036691">
    <property type="entry name" value="Endo/exonu/phosph_ase_sf"/>
</dbReference>
<dbReference type="Gene3D" id="3.60.10.10">
    <property type="entry name" value="Endonuclease/exonuclease/phosphatase"/>
    <property type="match status" value="1"/>
</dbReference>
<dbReference type="AlphaFoldDB" id="S8FLH1"/>
<dbReference type="HOGENOM" id="CLU_049840_0_0_1"/>
<feature type="site" description="Transition state stabilizer" evidence="7">
    <location>
        <position position="194"/>
    </location>
</feature>
<dbReference type="GO" id="GO:0006284">
    <property type="term" value="P:base-excision repair"/>
    <property type="evidence" value="ECO:0007669"/>
    <property type="project" value="TreeGrafter"/>
</dbReference>
<feature type="site" description="Interaction with DNA substrate" evidence="7">
    <location>
        <position position="279"/>
    </location>
</feature>
<evidence type="ECO:0000256" key="6">
    <source>
        <dbReference type="PIRSR" id="PIRSR604808-2"/>
    </source>
</evidence>
<feature type="region of interest" description="Disordered" evidence="8">
    <location>
        <begin position="376"/>
        <end position="398"/>
    </location>
</feature>
<dbReference type="InParanoid" id="S8FLH1"/>
<accession>S8FLH1</accession>
<feature type="active site" description="Proton donor/acceptor" evidence="5">
    <location>
        <position position="192"/>
    </location>
</feature>
<feature type="active site" evidence="5">
    <location>
        <position position="159"/>
    </location>
</feature>
<keyword evidence="4 6" id="KW-0460">Magnesium</keyword>
<dbReference type="EMBL" id="KE504159">
    <property type="protein sequence ID" value="EPS99149.1"/>
    <property type="molecule type" value="Genomic_DNA"/>
</dbReference>
<proteinExistence type="inferred from homology"/>
<organism evidence="10 11">
    <name type="scientific">Fomitopsis schrenkii</name>
    <name type="common">Brown rot fungus</name>
    <dbReference type="NCBI Taxonomy" id="2126942"/>
    <lineage>
        <taxon>Eukaryota</taxon>
        <taxon>Fungi</taxon>
        <taxon>Dikarya</taxon>
        <taxon>Basidiomycota</taxon>
        <taxon>Agaricomycotina</taxon>
        <taxon>Agaricomycetes</taxon>
        <taxon>Polyporales</taxon>
        <taxon>Fomitopsis</taxon>
    </lineage>
</organism>
<dbReference type="eggNOG" id="ENOG502SMUP">
    <property type="taxonomic scope" value="Eukaryota"/>
</dbReference>
<protein>
    <recommendedName>
        <fullName evidence="9">Endonuclease/exonuclease/phosphatase domain-containing protein</fullName>
    </recommendedName>
</protein>
<dbReference type="SUPFAM" id="SSF56219">
    <property type="entry name" value="DNase I-like"/>
    <property type="match status" value="1"/>
</dbReference>
<feature type="domain" description="Endonuclease/exonuclease/phosphatase" evidence="9">
    <location>
        <begin position="64"/>
        <end position="279"/>
    </location>
</feature>
<feature type="binding site" evidence="6">
    <location>
        <position position="279"/>
    </location>
    <ligand>
        <name>Mg(2+)</name>
        <dbReference type="ChEBI" id="CHEBI:18420"/>
        <label>1</label>
    </ligand>
</feature>
<dbReference type="PANTHER" id="PTHR22748">
    <property type="entry name" value="AP ENDONUCLEASE"/>
    <property type="match status" value="1"/>
</dbReference>
<dbReference type="GO" id="GO:0046872">
    <property type="term" value="F:metal ion binding"/>
    <property type="evidence" value="ECO:0007669"/>
    <property type="project" value="UniProtKB-KW"/>
</dbReference>
<evidence type="ECO:0000256" key="1">
    <source>
        <dbReference type="ARBA" id="ARBA00007092"/>
    </source>
</evidence>
<comment type="cofactor">
    <cofactor evidence="6">
        <name>Mg(2+)</name>
        <dbReference type="ChEBI" id="CHEBI:18420"/>
    </cofactor>
    <cofactor evidence="6">
        <name>Mn(2+)</name>
        <dbReference type="ChEBI" id="CHEBI:29035"/>
    </cofactor>
    <text evidence="6">Probably binds two magnesium or manganese ions per subunit.</text>
</comment>
<comment type="similarity">
    <text evidence="1">Belongs to the DNA repair enzymes AP/ExoA family.</text>
</comment>
<feature type="binding site" evidence="6">
    <location>
        <position position="192"/>
    </location>
    <ligand>
        <name>Mg(2+)</name>
        <dbReference type="ChEBI" id="CHEBI:18420"/>
        <label>1</label>
    </ligand>
</feature>
<dbReference type="InterPro" id="IPR004808">
    <property type="entry name" value="AP_endonuc_1"/>
</dbReference>
<evidence type="ECO:0000256" key="5">
    <source>
        <dbReference type="PIRSR" id="PIRSR604808-1"/>
    </source>
</evidence>
<evidence type="ECO:0000259" key="9">
    <source>
        <dbReference type="Pfam" id="PF03372"/>
    </source>
</evidence>
<sequence>MRDRKATDPTRLNTMGGVNNWVLIDLPRAEEAETPMYRASLLLGSLNISGRGNLRSATSKWGSINQLLREQRIGVLMVQETHLTEEDAALIQELYGRRIHIINSPDPTSPLTARGVAFVLNRELVDTSELKVTEVVKGRAIMMKMKWHAGSAITLLNVYAPNQPAENGAFWTRLELDITRGRLAKPDVIAGDFNLVEEAVDRLPMKSSPDAPLLALKSLTRSTNMNDGWRLTNPAAKEYSFPQRGGPARSRIDRVYVTDDLFARSLVWNISTTGVPTDHCLITARVTAAQAPYIGRGRWTMPTHLLSDQVFIKLVATLGEAKLRDAVACSKRETRSPANNPQLVLKRFKDEARALARRRLKTKIPKLRAEIRVRTSPPPWNTRRRNCRWKAPTHSGRM</sequence>
<feature type="active site" description="Proton acceptor" evidence="5">
    <location>
        <position position="279"/>
    </location>
</feature>
<evidence type="ECO:0000256" key="4">
    <source>
        <dbReference type="ARBA" id="ARBA00022842"/>
    </source>
</evidence>
<feature type="binding site" evidence="6">
    <location>
        <position position="278"/>
    </location>
    <ligand>
        <name>Mg(2+)</name>
        <dbReference type="ChEBI" id="CHEBI:18420"/>
        <label>1</label>
    </ligand>
</feature>
<feature type="binding site" evidence="6">
    <location>
        <position position="47"/>
    </location>
    <ligand>
        <name>Mg(2+)</name>
        <dbReference type="ChEBI" id="CHEBI:18420"/>
        <label>1</label>
    </ligand>
</feature>
<feature type="binding site" evidence="6">
    <location>
        <position position="194"/>
    </location>
    <ligand>
        <name>Mg(2+)</name>
        <dbReference type="ChEBI" id="CHEBI:18420"/>
        <label>1</label>
    </ligand>
</feature>
<dbReference type="GO" id="GO:0008081">
    <property type="term" value="F:phosphoric diester hydrolase activity"/>
    <property type="evidence" value="ECO:0007669"/>
    <property type="project" value="TreeGrafter"/>
</dbReference>
<dbReference type="Proteomes" id="UP000015241">
    <property type="component" value="Unassembled WGS sequence"/>
</dbReference>
<evidence type="ECO:0000313" key="10">
    <source>
        <dbReference type="EMBL" id="EPS99149.1"/>
    </source>
</evidence>
<evidence type="ECO:0000256" key="7">
    <source>
        <dbReference type="PIRSR" id="PIRSR604808-3"/>
    </source>
</evidence>
<evidence type="ECO:0000313" key="11">
    <source>
        <dbReference type="Proteomes" id="UP000015241"/>
    </source>
</evidence>
<keyword evidence="2 6" id="KW-0479">Metal-binding</keyword>
<evidence type="ECO:0000256" key="3">
    <source>
        <dbReference type="ARBA" id="ARBA00022801"/>
    </source>
</evidence>
<evidence type="ECO:0000256" key="8">
    <source>
        <dbReference type="SAM" id="MobiDB-lite"/>
    </source>
</evidence>
<keyword evidence="11" id="KW-1185">Reference proteome</keyword>
<feature type="site" description="Important for catalytic activity" evidence="7">
    <location>
        <position position="253"/>
    </location>
</feature>
<dbReference type="GO" id="GO:0008311">
    <property type="term" value="F:double-stranded DNA 3'-5' DNA exonuclease activity"/>
    <property type="evidence" value="ECO:0007669"/>
    <property type="project" value="TreeGrafter"/>
</dbReference>
<dbReference type="PANTHER" id="PTHR22748:SF6">
    <property type="entry name" value="DNA-(APURINIC OR APYRIMIDINIC SITE) ENDONUCLEASE"/>
    <property type="match status" value="1"/>
</dbReference>
<reference evidence="10 11" key="1">
    <citation type="journal article" date="2012" name="Science">
        <title>The Paleozoic origin of enzymatic lignin decomposition reconstructed from 31 fungal genomes.</title>
        <authorList>
            <person name="Floudas D."/>
            <person name="Binder M."/>
            <person name="Riley R."/>
            <person name="Barry K."/>
            <person name="Blanchette R.A."/>
            <person name="Henrissat B."/>
            <person name="Martinez A.T."/>
            <person name="Otillar R."/>
            <person name="Spatafora J.W."/>
            <person name="Yadav J.S."/>
            <person name="Aerts A."/>
            <person name="Benoit I."/>
            <person name="Boyd A."/>
            <person name="Carlson A."/>
            <person name="Copeland A."/>
            <person name="Coutinho P.M."/>
            <person name="de Vries R.P."/>
            <person name="Ferreira P."/>
            <person name="Findley K."/>
            <person name="Foster B."/>
            <person name="Gaskell J."/>
            <person name="Glotzer D."/>
            <person name="Gorecki P."/>
            <person name="Heitman J."/>
            <person name="Hesse C."/>
            <person name="Hori C."/>
            <person name="Igarashi K."/>
            <person name="Jurgens J.A."/>
            <person name="Kallen N."/>
            <person name="Kersten P."/>
            <person name="Kohler A."/>
            <person name="Kuees U."/>
            <person name="Kumar T.K.A."/>
            <person name="Kuo A."/>
            <person name="LaButti K."/>
            <person name="Larrondo L.F."/>
            <person name="Lindquist E."/>
            <person name="Ling A."/>
            <person name="Lombard V."/>
            <person name="Lucas S."/>
            <person name="Lundell T."/>
            <person name="Martin R."/>
            <person name="McLaughlin D.J."/>
            <person name="Morgenstern I."/>
            <person name="Morin E."/>
            <person name="Murat C."/>
            <person name="Nagy L.G."/>
            <person name="Nolan M."/>
            <person name="Ohm R.A."/>
            <person name="Patyshakuliyeva A."/>
            <person name="Rokas A."/>
            <person name="Ruiz-Duenas F.J."/>
            <person name="Sabat G."/>
            <person name="Salamov A."/>
            <person name="Samejima M."/>
            <person name="Schmutz J."/>
            <person name="Slot J.C."/>
            <person name="St John F."/>
            <person name="Stenlid J."/>
            <person name="Sun H."/>
            <person name="Sun S."/>
            <person name="Syed K."/>
            <person name="Tsang A."/>
            <person name="Wiebenga A."/>
            <person name="Young D."/>
            <person name="Pisabarro A."/>
            <person name="Eastwood D.C."/>
            <person name="Martin F."/>
            <person name="Cullen D."/>
            <person name="Grigoriev I.V."/>
            <person name="Hibbett D.S."/>
        </authorList>
    </citation>
    <scope>NUCLEOTIDE SEQUENCE</scope>
    <source>
        <strain evidence="11">FP-58527</strain>
    </source>
</reference>
<dbReference type="GO" id="GO:0005634">
    <property type="term" value="C:nucleus"/>
    <property type="evidence" value="ECO:0007669"/>
    <property type="project" value="TreeGrafter"/>
</dbReference>
<gene>
    <name evidence="10" type="ORF">FOMPIDRAFT_1031055</name>
</gene>
<keyword evidence="3" id="KW-0378">Hydrolase</keyword>
<dbReference type="InterPro" id="IPR005135">
    <property type="entry name" value="Endo/exonuclease/phosphatase"/>
</dbReference>
<keyword evidence="6" id="KW-0464">Manganese</keyword>
<name>S8FLH1_FOMSC</name>